<evidence type="ECO:0000313" key="1">
    <source>
        <dbReference type="EMBL" id="MBE1160514.1"/>
    </source>
</evidence>
<keyword evidence="2" id="KW-1185">Reference proteome</keyword>
<sequence>MPDQHDPSAHDLAALQGAWEQIAHEADGVIDPPDEYGAPGAITTIRDQHFAVHTAQGELLLEGRFVLDATLSPKAITWIDAVGADAGRPLPASYVLDGDRFVFIAADMGRPRPIEFRTVAGLTMRTFVRKR</sequence>
<protein>
    <submittedName>
        <fullName evidence="1">TIGR03067 domain-containing protein</fullName>
    </submittedName>
</protein>
<dbReference type="EMBL" id="JACZZA010000004">
    <property type="protein sequence ID" value="MBE1160514.1"/>
    <property type="molecule type" value="Genomic_DNA"/>
</dbReference>
<dbReference type="RefSeq" id="WP_192555374.1">
    <property type="nucleotide sequence ID" value="NZ_JACZZA010000004.1"/>
</dbReference>
<dbReference type="Proteomes" id="UP000651010">
    <property type="component" value="Unassembled WGS sequence"/>
</dbReference>
<proteinExistence type="predicted"/>
<evidence type="ECO:0000313" key="2">
    <source>
        <dbReference type="Proteomes" id="UP000651010"/>
    </source>
</evidence>
<gene>
    <name evidence="1" type="ORF">IGX34_08935</name>
</gene>
<dbReference type="NCBIfam" id="TIGR03067">
    <property type="entry name" value="Planc_TIGR03067"/>
    <property type="match status" value="1"/>
</dbReference>
<reference evidence="1 2" key="1">
    <citation type="submission" date="2020-09" db="EMBL/GenBank/DDBJ databases">
        <title>Dyella sp. 7MK23 isolated from forest soil.</title>
        <authorList>
            <person name="Fu J."/>
        </authorList>
    </citation>
    <scope>NUCLEOTIDE SEQUENCE [LARGE SCALE GENOMIC DNA]</scope>
    <source>
        <strain evidence="1 2">7MK23</strain>
    </source>
</reference>
<comment type="caution">
    <text evidence="1">The sequence shown here is derived from an EMBL/GenBank/DDBJ whole genome shotgun (WGS) entry which is preliminary data.</text>
</comment>
<dbReference type="InterPro" id="IPR017504">
    <property type="entry name" value="CHP03067_Planctomycetes"/>
</dbReference>
<accession>A0ABR9G8Z2</accession>
<name>A0ABR9G8Z2_9GAMM</name>
<organism evidence="1 2">
    <name type="scientific">Dyella acidiphila</name>
    <dbReference type="NCBI Taxonomy" id="2775866"/>
    <lineage>
        <taxon>Bacteria</taxon>
        <taxon>Pseudomonadati</taxon>
        <taxon>Pseudomonadota</taxon>
        <taxon>Gammaproteobacteria</taxon>
        <taxon>Lysobacterales</taxon>
        <taxon>Rhodanobacteraceae</taxon>
        <taxon>Dyella</taxon>
    </lineage>
</organism>